<reference evidence="2 3" key="1">
    <citation type="journal article" date="2017" name="Int. J. Parasitol.">
        <title>The genome of the protozoan parasite Cystoisospora suis and a reverse vaccinology approach to identify vaccine candidates.</title>
        <authorList>
            <person name="Palmieri N."/>
            <person name="Shrestha A."/>
            <person name="Ruttkowski B."/>
            <person name="Beck T."/>
            <person name="Vogl C."/>
            <person name="Tomley F."/>
            <person name="Blake D.P."/>
            <person name="Joachim A."/>
        </authorList>
    </citation>
    <scope>NUCLEOTIDE SEQUENCE [LARGE SCALE GENOMIC DNA]</scope>
    <source>
        <strain evidence="2 3">Wien I</strain>
    </source>
</reference>
<accession>A0A2C6KHK9</accession>
<protein>
    <recommendedName>
        <fullName evidence="4">Transmembrane protein</fullName>
    </recommendedName>
</protein>
<name>A0A2C6KHK9_9APIC</name>
<keyword evidence="1" id="KW-0812">Transmembrane</keyword>
<keyword evidence="3" id="KW-1185">Reference proteome</keyword>
<keyword evidence="1" id="KW-0472">Membrane</keyword>
<proteinExistence type="predicted"/>
<dbReference type="Proteomes" id="UP000221165">
    <property type="component" value="Unassembled WGS sequence"/>
</dbReference>
<organism evidence="2 3">
    <name type="scientific">Cystoisospora suis</name>
    <dbReference type="NCBI Taxonomy" id="483139"/>
    <lineage>
        <taxon>Eukaryota</taxon>
        <taxon>Sar</taxon>
        <taxon>Alveolata</taxon>
        <taxon>Apicomplexa</taxon>
        <taxon>Conoidasida</taxon>
        <taxon>Coccidia</taxon>
        <taxon>Eucoccidiorida</taxon>
        <taxon>Eimeriorina</taxon>
        <taxon>Sarcocystidae</taxon>
        <taxon>Cystoisospora</taxon>
    </lineage>
</organism>
<dbReference type="GeneID" id="94433622"/>
<sequence length="225" mass="26183">MWRRASSQPLGPVRLPIPEPVAFLEYHSELRYHLRGWMGHHVICTIAAAGIDVFCATIQADLLDCQQSKRCVTKDPDWTLEMAYVRQYVALSFEFLSLLYGAYVFQALGFFRSHILPSEYGIPRHLRELAKATITRKKLEAREPSLFDNRGVYSLFDPRDPLEIKWDTFMDTLLEGNRISWPISKNCRKVSTVSPEELQYRLNVLKKLGLPVEEYLKMREERESS</sequence>
<dbReference type="VEuPathDB" id="ToxoDB:CSUI_010306"/>
<feature type="transmembrane region" description="Helical" evidence="1">
    <location>
        <begin position="88"/>
        <end position="111"/>
    </location>
</feature>
<keyword evidence="1" id="KW-1133">Transmembrane helix</keyword>
<dbReference type="EMBL" id="MIGC01007092">
    <property type="protein sequence ID" value="PHJ15883.1"/>
    <property type="molecule type" value="Genomic_DNA"/>
</dbReference>
<evidence type="ECO:0000256" key="1">
    <source>
        <dbReference type="SAM" id="Phobius"/>
    </source>
</evidence>
<evidence type="ECO:0008006" key="4">
    <source>
        <dbReference type="Google" id="ProtNLM"/>
    </source>
</evidence>
<comment type="caution">
    <text evidence="2">The sequence shown here is derived from an EMBL/GenBank/DDBJ whole genome shotgun (WGS) entry which is preliminary data.</text>
</comment>
<dbReference type="OrthoDB" id="10308352at2759"/>
<dbReference type="AlphaFoldDB" id="A0A2C6KHK9"/>
<evidence type="ECO:0000313" key="2">
    <source>
        <dbReference type="EMBL" id="PHJ15883.1"/>
    </source>
</evidence>
<evidence type="ECO:0000313" key="3">
    <source>
        <dbReference type="Proteomes" id="UP000221165"/>
    </source>
</evidence>
<gene>
    <name evidence="2" type="ORF">CSUI_010306</name>
</gene>
<dbReference type="RefSeq" id="XP_067917615.1">
    <property type="nucleotide sequence ID" value="XM_068070411.1"/>
</dbReference>